<keyword evidence="3" id="KW-1185">Reference proteome</keyword>
<comment type="caution">
    <text evidence="2">The sequence shown here is derived from an EMBL/GenBank/DDBJ whole genome shotgun (WGS) entry which is preliminary data.</text>
</comment>
<dbReference type="EMBL" id="VLKE01000001">
    <property type="protein sequence ID" value="TWH67460.1"/>
    <property type="molecule type" value="Genomic_DNA"/>
</dbReference>
<feature type="compositionally biased region" description="Low complexity" evidence="1">
    <location>
        <begin position="131"/>
        <end position="146"/>
    </location>
</feature>
<organism evidence="2 3">
    <name type="scientific">Micromonospora olivasterospora</name>
    <dbReference type="NCBI Taxonomy" id="1880"/>
    <lineage>
        <taxon>Bacteria</taxon>
        <taxon>Bacillati</taxon>
        <taxon>Actinomycetota</taxon>
        <taxon>Actinomycetes</taxon>
        <taxon>Micromonosporales</taxon>
        <taxon>Micromonosporaceae</taxon>
        <taxon>Micromonospora</taxon>
    </lineage>
</organism>
<dbReference type="AlphaFoldDB" id="A0A562I8U8"/>
<name>A0A562I8U8_MICOL</name>
<feature type="compositionally biased region" description="Low complexity" evidence="1">
    <location>
        <begin position="98"/>
        <end position="107"/>
    </location>
</feature>
<sequence>MTAGGFREVDHDLLADYLGGALDGTPDEALVARLVEQDPAWAHARDALAPAVARVSDDLAAWALPAPEMPLAVADRIAAALAGAGPAAAGDENPDMVDGTGRAAAADGTDEADRPAGRGAPATVPAQPGSRRAPGGTRPTAGRAAGTGPGRRPRRWARLAGPVALAAASVVAVGFGMNQLVRTGAREDASTLSERAGAANAGPPFHTTVAPLHSGADWTPEALTGGPLTMAGPTGSFSPGPDPKAPPAGDVGGRLPAVGGLDRIVGQDALAACLAAVSAEHGAGPITVDLVDYARFQGAPALVVRFVDPARERWAWVSGPECGIPGSGADTRYHTRVG</sequence>
<evidence type="ECO:0000313" key="3">
    <source>
        <dbReference type="Proteomes" id="UP000319825"/>
    </source>
</evidence>
<evidence type="ECO:0000313" key="2">
    <source>
        <dbReference type="EMBL" id="TWH67460.1"/>
    </source>
</evidence>
<gene>
    <name evidence="2" type="ORF">JD77_02435</name>
</gene>
<dbReference type="Proteomes" id="UP000319825">
    <property type="component" value="Unassembled WGS sequence"/>
</dbReference>
<proteinExistence type="predicted"/>
<evidence type="ECO:0000256" key="1">
    <source>
        <dbReference type="SAM" id="MobiDB-lite"/>
    </source>
</evidence>
<dbReference type="RefSeq" id="WP_145774364.1">
    <property type="nucleotide sequence ID" value="NZ_BAAATQ010000269.1"/>
</dbReference>
<feature type="region of interest" description="Disordered" evidence="1">
    <location>
        <begin position="230"/>
        <end position="250"/>
    </location>
</feature>
<accession>A0A562I8U8</accession>
<protein>
    <submittedName>
        <fullName evidence="2">Uncharacterized protein</fullName>
    </submittedName>
</protein>
<feature type="region of interest" description="Disordered" evidence="1">
    <location>
        <begin position="86"/>
        <end position="154"/>
    </location>
</feature>
<reference evidence="2 3" key="1">
    <citation type="submission" date="2019-07" db="EMBL/GenBank/DDBJ databases">
        <title>R&amp;d 2014.</title>
        <authorList>
            <person name="Klenk H.-P."/>
        </authorList>
    </citation>
    <scope>NUCLEOTIDE SEQUENCE [LARGE SCALE GENOMIC DNA]</scope>
    <source>
        <strain evidence="2 3">DSM 43868</strain>
    </source>
</reference>
<dbReference type="OrthoDB" id="3404896at2"/>